<dbReference type="Proteomes" id="UP001055879">
    <property type="component" value="Linkage Group LG13"/>
</dbReference>
<evidence type="ECO:0000313" key="2">
    <source>
        <dbReference type="Proteomes" id="UP001055879"/>
    </source>
</evidence>
<gene>
    <name evidence="1" type="ORF">L6452_36368</name>
</gene>
<sequence length="101" mass="11556">MSSMERSESPRNTAGSAIGIRQNGWRALDQLGVTEILRHTAISIHQRDQPNLVDLNPSCPPVPVMSQLIMSLVVEVHQVDLEERSKRRYLNNFFQLKCWTL</sequence>
<reference evidence="1 2" key="2">
    <citation type="journal article" date="2022" name="Mol. Ecol. Resour.">
        <title>The genomes of chicory, endive, great burdock and yacon provide insights into Asteraceae paleo-polyploidization history and plant inulin production.</title>
        <authorList>
            <person name="Fan W."/>
            <person name="Wang S."/>
            <person name="Wang H."/>
            <person name="Wang A."/>
            <person name="Jiang F."/>
            <person name="Liu H."/>
            <person name="Zhao H."/>
            <person name="Xu D."/>
            <person name="Zhang Y."/>
        </authorList>
    </citation>
    <scope>NUCLEOTIDE SEQUENCE [LARGE SCALE GENOMIC DNA]</scope>
    <source>
        <strain evidence="2">cv. Niubang</strain>
    </source>
</reference>
<evidence type="ECO:0000313" key="1">
    <source>
        <dbReference type="EMBL" id="KAI3681568.1"/>
    </source>
</evidence>
<protein>
    <submittedName>
        <fullName evidence="1">Uncharacterized protein</fullName>
    </submittedName>
</protein>
<name>A0ACB8YA98_ARCLA</name>
<dbReference type="EMBL" id="CM042059">
    <property type="protein sequence ID" value="KAI3681568.1"/>
    <property type="molecule type" value="Genomic_DNA"/>
</dbReference>
<keyword evidence="2" id="KW-1185">Reference proteome</keyword>
<reference evidence="2" key="1">
    <citation type="journal article" date="2022" name="Mol. Ecol. Resour.">
        <title>The genomes of chicory, endive, great burdock and yacon provide insights into Asteraceae palaeo-polyploidization history and plant inulin production.</title>
        <authorList>
            <person name="Fan W."/>
            <person name="Wang S."/>
            <person name="Wang H."/>
            <person name="Wang A."/>
            <person name="Jiang F."/>
            <person name="Liu H."/>
            <person name="Zhao H."/>
            <person name="Xu D."/>
            <person name="Zhang Y."/>
        </authorList>
    </citation>
    <scope>NUCLEOTIDE SEQUENCE [LARGE SCALE GENOMIC DNA]</scope>
    <source>
        <strain evidence="2">cv. Niubang</strain>
    </source>
</reference>
<organism evidence="1 2">
    <name type="scientific">Arctium lappa</name>
    <name type="common">Greater burdock</name>
    <name type="synonym">Lappa major</name>
    <dbReference type="NCBI Taxonomy" id="4217"/>
    <lineage>
        <taxon>Eukaryota</taxon>
        <taxon>Viridiplantae</taxon>
        <taxon>Streptophyta</taxon>
        <taxon>Embryophyta</taxon>
        <taxon>Tracheophyta</taxon>
        <taxon>Spermatophyta</taxon>
        <taxon>Magnoliopsida</taxon>
        <taxon>eudicotyledons</taxon>
        <taxon>Gunneridae</taxon>
        <taxon>Pentapetalae</taxon>
        <taxon>asterids</taxon>
        <taxon>campanulids</taxon>
        <taxon>Asterales</taxon>
        <taxon>Asteraceae</taxon>
        <taxon>Carduoideae</taxon>
        <taxon>Cardueae</taxon>
        <taxon>Arctiinae</taxon>
        <taxon>Arctium</taxon>
    </lineage>
</organism>
<accession>A0ACB8YA98</accession>
<proteinExistence type="predicted"/>
<comment type="caution">
    <text evidence="1">The sequence shown here is derived from an EMBL/GenBank/DDBJ whole genome shotgun (WGS) entry which is preliminary data.</text>
</comment>